<keyword evidence="3 11" id="KW-1003">Cell membrane</keyword>
<evidence type="ECO:0000256" key="1">
    <source>
        <dbReference type="ARBA" id="ARBA00004141"/>
    </source>
</evidence>
<protein>
    <recommendedName>
        <fullName evidence="11">Sulfate transporter CysZ</fullName>
    </recommendedName>
</protein>
<keyword evidence="6 11" id="KW-0812">Transmembrane</keyword>
<reference evidence="13" key="1">
    <citation type="journal article" date="2019" name="Int. J. Syst. Evol. Microbiol.">
        <title>The Global Catalogue of Microorganisms (GCM) 10K type strain sequencing project: providing services to taxonomists for standard genome sequencing and annotation.</title>
        <authorList>
            <consortium name="The Broad Institute Genomics Platform"/>
            <consortium name="The Broad Institute Genome Sequencing Center for Infectious Disease"/>
            <person name="Wu L."/>
            <person name="Ma J."/>
        </authorList>
    </citation>
    <scope>NUCLEOTIDE SEQUENCE [LARGE SCALE GENOMIC DNA]</scope>
    <source>
        <strain evidence="13">CCUG 54939</strain>
    </source>
</reference>
<organism evidence="12 13">
    <name type="scientific">Pseudaeromonas sharmana</name>
    <dbReference type="NCBI Taxonomy" id="328412"/>
    <lineage>
        <taxon>Bacteria</taxon>
        <taxon>Pseudomonadati</taxon>
        <taxon>Pseudomonadota</taxon>
        <taxon>Gammaproteobacteria</taxon>
        <taxon>Aeromonadales</taxon>
        <taxon>Aeromonadaceae</taxon>
        <taxon>Pseudaeromonas</taxon>
    </lineage>
</organism>
<comment type="function">
    <text evidence="11">High affinity, high specificity proton-dependent sulfate transporter, which mediates sulfate uptake. Provides the sulfur source for the cysteine synthesis pathway.</text>
</comment>
<evidence type="ECO:0000256" key="10">
    <source>
        <dbReference type="ARBA" id="ARBA00023192"/>
    </source>
</evidence>
<dbReference type="InterPro" id="IPR050480">
    <property type="entry name" value="CysZ-like"/>
</dbReference>
<comment type="caution">
    <text evidence="12">The sequence shown here is derived from an EMBL/GenBank/DDBJ whole genome shotgun (WGS) entry which is preliminary data.</text>
</comment>
<evidence type="ECO:0000256" key="7">
    <source>
        <dbReference type="ARBA" id="ARBA00022989"/>
    </source>
</evidence>
<evidence type="ECO:0000256" key="3">
    <source>
        <dbReference type="ARBA" id="ARBA00022475"/>
    </source>
</evidence>
<dbReference type="EMBL" id="JBHSAF010000015">
    <property type="protein sequence ID" value="MFC3914994.1"/>
    <property type="molecule type" value="Genomic_DNA"/>
</dbReference>
<keyword evidence="2 11" id="KW-0813">Transport</keyword>
<keyword evidence="5 11" id="KW-0028">Amino-acid biosynthesis</keyword>
<evidence type="ECO:0000256" key="11">
    <source>
        <dbReference type="HAMAP-Rule" id="MF_00468"/>
    </source>
</evidence>
<feature type="transmembrane region" description="Helical" evidence="11">
    <location>
        <begin position="70"/>
        <end position="99"/>
    </location>
</feature>
<gene>
    <name evidence="11 12" type="primary">cysZ</name>
    <name evidence="12" type="ORF">ACFOSS_16250</name>
</gene>
<keyword evidence="13" id="KW-1185">Reference proteome</keyword>
<accession>A0ABV8CSM6</accession>
<dbReference type="Proteomes" id="UP001595692">
    <property type="component" value="Unassembled WGS sequence"/>
</dbReference>
<evidence type="ECO:0000313" key="13">
    <source>
        <dbReference type="Proteomes" id="UP001595692"/>
    </source>
</evidence>
<feature type="transmembrane region" description="Helical" evidence="11">
    <location>
        <begin position="208"/>
        <end position="241"/>
    </location>
</feature>
<evidence type="ECO:0000256" key="6">
    <source>
        <dbReference type="ARBA" id="ARBA00022692"/>
    </source>
</evidence>
<dbReference type="InterPro" id="IPR022985">
    <property type="entry name" value="Sulfate_CysZ"/>
</dbReference>
<keyword evidence="7 11" id="KW-1133">Transmembrane helix</keyword>
<keyword evidence="8 11" id="KW-0764">Sulfate transport</keyword>
<evidence type="ECO:0000313" key="12">
    <source>
        <dbReference type="EMBL" id="MFC3914994.1"/>
    </source>
</evidence>
<feature type="transmembrane region" description="Helical" evidence="11">
    <location>
        <begin position="142"/>
        <end position="162"/>
    </location>
</feature>
<dbReference type="PANTHER" id="PTHR37468">
    <property type="entry name" value="SULFATE TRANSPORTER CYSZ"/>
    <property type="match status" value="1"/>
</dbReference>
<evidence type="ECO:0000256" key="4">
    <source>
        <dbReference type="ARBA" id="ARBA00022519"/>
    </source>
</evidence>
<feature type="transmembrane region" description="Helical" evidence="11">
    <location>
        <begin position="30"/>
        <end position="50"/>
    </location>
</feature>
<keyword evidence="9 11" id="KW-0472">Membrane</keyword>
<dbReference type="HAMAP" id="MF_00468">
    <property type="entry name" value="CysZ"/>
    <property type="match status" value="1"/>
</dbReference>
<dbReference type="Pfam" id="PF07264">
    <property type="entry name" value="EI24"/>
    <property type="match status" value="1"/>
</dbReference>
<comment type="subcellular location">
    <subcellularLocation>
        <location evidence="11">Cell inner membrane</location>
        <topology evidence="11">Multi-pass membrane protein</topology>
    </subcellularLocation>
    <subcellularLocation>
        <location evidence="1">Membrane</location>
        <topology evidence="1">Multi-pass membrane protein</topology>
    </subcellularLocation>
</comment>
<dbReference type="PANTHER" id="PTHR37468:SF1">
    <property type="entry name" value="SULFATE TRANSPORTER CYSZ"/>
    <property type="match status" value="1"/>
</dbReference>
<comment type="similarity">
    <text evidence="11">Belongs to the CysZ family.</text>
</comment>
<evidence type="ECO:0000256" key="2">
    <source>
        <dbReference type="ARBA" id="ARBA00022448"/>
    </source>
</evidence>
<name>A0ABV8CSM6_9GAMM</name>
<evidence type="ECO:0000256" key="8">
    <source>
        <dbReference type="ARBA" id="ARBA00023032"/>
    </source>
</evidence>
<keyword evidence="4 11" id="KW-0997">Cell inner membrane</keyword>
<proteinExistence type="inferred from homology"/>
<evidence type="ECO:0000256" key="9">
    <source>
        <dbReference type="ARBA" id="ARBA00023136"/>
    </source>
</evidence>
<evidence type="ECO:0000256" key="5">
    <source>
        <dbReference type="ARBA" id="ARBA00022605"/>
    </source>
</evidence>
<dbReference type="NCBIfam" id="NF003433">
    <property type="entry name" value="PRK04949.1"/>
    <property type="match status" value="1"/>
</dbReference>
<sequence>MVHETAQKPNGIGYLLQGVTLIRQPGLRRFVIMPLMTNLILFSLCFYWLFSKLESLSDWLLNAVPDWLSWLQYLLWPIAIVTILLVFSFIFSLVANWIAAPFNGLLAEQVEQRLTGQKLPDVSIWALIKDVPRLFRREWQKLVYFIPRALICLLLFFIPVLGQTVAPLLWFLFSGWMAAVQYCDYPFDNHKIPFHQMRAQLLNHKTTNLTFGLIVTVLTTIPIINLFIMPIAICGATAMWVDRYRTKAL</sequence>
<dbReference type="InterPro" id="IPR059112">
    <property type="entry name" value="CysZ/EI24"/>
</dbReference>
<dbReference type="RefSeq" id="WP_377154574.1">
    <property type="nucleotide sequence ID" value="NZ_JBHSAF010000015.1"/>
</dbReference>
<keyword evidence="10 11" id="KW-0198">Cysteine biosynthesis</keyword>